<protein>
    <recommendedName>
        <fullName evidence="7">SHSP domain-containing protein</fullName>
    </recommendedName>
</protein>
<sequence length="349" mass="37511">MATGRQGTKTQQPAEQEFDPKYEWQESATSFILRLHLSGFRKEDFRVQVDGTGRLTVRGQRAVGGGKQSSFKKIFQLPEASNLDGITGRFDTGVLTLTVPKKVVEDAKPKEDATKAAPPPQEQGEPKEHEAKKPQAAEHKEAAEVTAAKKPKDDAKPKEDATITKKPPAPEQPVDAKRGKPEPELRRPPAPAPPATVSKEEAKPKPTAEVAAPAADKKQATAEAAAPAADKKQATAEAAAPAADKKQATPTPPQADAERKKAVDPESLAAVTAKRRAEEEKAAVAAEEAERQRTRRGLRERVQEELEGLAGSEWAEGLLETVKKNKEVIAAAVAAFSLGLFASRLFSRN</sequence>
<dbReference type="OMA" id="EWQESAT"/>
<dbReference type="GO" id="GO:0006952">
    <property type="term" value="P:defense response"/>
    <property type="evidence" value="ECO:0007669"/>
    <property type="project" value="UniProtKB-KW"/>
</dbReference>
<feature type="compositionally biased region" description="Basic and acidic residues" evidence="6">
    <location>
        <begin position="150"/>
        <end position="163"/>
    </location>
</feature>
<dbReference type="OrthoDB" id="1431247at2759"/>
<dbReference type="KEGG" id="sita:101764289"/>
<dbReference type="RefSeq" id="XP_004961019.1">
    <property type="nucleotide sequence ID" value="XM_004960962.3"/>
</dbReference>
<dbReference type="Proteomes" id="UP000004995">
    <property type="component" value="Unassembled WGS sequence"/>
</dbReference>
<keyword evidence="3" id="KW-0611">Plant defense</keyword>
<dbReference type="PANTHER" id="PTHR43670">
    <property type="entry name" value="HEAT SHOCK PROTEIN 26"/>
    <property type="match status" value="1"/>
</dbReference>
<dbReference type="SUPFAM" id="SSF49764">
    <property type="entry name" value="HSP20-like chaperones"/>
    <property type="match status" value="1"/>
</dbReference>
<reference evidence="9" key="3">
    <citation type="submission" date="2018-08" db="UniProtKB">
        <authorList>
            <consortium name="EnsemblPlants"/>
        </authorList>
    </citation>
    <scope>IDENTIFICATION</scope>
    <source>
        <strain evidence="9">Yugu1</strain>
    </source>
</reference>
<dbReference type="PROSITE" id="PS01031">
    <property type="entry name" value="SHSP"/>
    <property type="match status" value="1"/>
</dbReference>
<dbReference type="HOGENOM" id="CLU_064389_1_0_1"/>
<reference evidence="8" key="2">
    <citation type="submission" date="2015-07" db="EMBL/GenBank/DDBJ databases">
        <authorList>
            <person name="Noorani M."/>
        </authorList>
    </citation>
    <scope>NUCLEOTIDE SEQUENCE</scope>
    <source>
        <strain evidence="8">Yugu1</strain>
    </source>
</reference>
<feature type="compositionally biased region" description="Polar residues" evidence="6">
    <location>
        <begin position="1"/>
        <end position="14"/>
    </location>
</feature>
<feature type="region of interest" description="Disordered" evidence="6">
    <location>
        <begin position="105"/>
        <end position="295"/>
    </location>
</feature>
<feature type="compositionally biased region" description="Basic and acidic residues" evidence="6">
    <location>
        <begin position="105"/>
        <end position="114"/>
    </location>
</feature>
<dbReference type="PANTHER" id="PTHR43670:SF114">
    <property type="entry name" value="OS05G0592000 PROTEIN"/>
    <property type="match status" value="1"/>
</dbReference>
<accession>K3Z7K0</accession>
<evidence type="ECO:0000259" key="7">
    <source>
        <dbReference type="PROSITE" id="PS01031"/>
    </source>
</evidence>
<evidence type="ECO:0000313" key="10">
    <source>
        <dbReference type="Proteomes" id="UP000004995"/>
    </source>
</evidence>
<organism evidence="8">
    <name type="scientific">Setaria italica</name>
    <name type="common">Foxtail millet</name>
    <name type="synonym">Panicum italicum</name>
    <dbReference type="NCBI Taxonomy" id="4555"/>
    <lineage>
        <taxon>Eukaryota</taxon>
        <taxon>Viridiplantae</taxon>
        <taxon>Streptophyta</taxon>
        <taxon>Embryophyta</taxon>
        <taxon>Tracheophyta</taxon>
        <taxon>Spermatophyta</taxon>
        <taxon>Magnoliopsida</taxon>
        <taxon>Liliopsida</taxon>
        <taxon>Poales</taxon>
        <taxon>Poaceae</taxon>
        <taxon>PACMAD clade</taxon>
        <taxon>Panicoideae</taxon>
        <taxon>Panicodae</taxon>
        <taxon>Paniceae</taxon>
        <taxon>Cenchrinae</taxon>
        <taxon>Setaria</taxon>
    </lineage>
</organism>
<keyword evidence="2" id="KW-0472">Membrane</keyword>
<evidence type="ECO:0000313" key="8">
    <source>
        <dbReference type="EMBL" id="RCV16244.1"/>
    </source>
</evidence>
<feature type="region of interest" description="Disordered" evidence="6">
    <location>
        <begin position="1"/>
        <end position="21"/>
    </location>
</feature>
<dbReference type="InterPro" id="IPR002068">
    <property type="entry name" value="A-crystallin/Hsp20_dom"/>
</dbReference>
<dbReference type="EMBL" id="CM003530">
    <property type="protein sequence ID" value="RCV16244.1"/>
    <property type="molecule type" value="Genomic_DNA"/>
</dbReference>
<dbReference type="STRING" id="4555.K3Z7K0"/>
<comment type="similarity">
    <text evidence="4 5">Belongs to the small heat shock protein (HSP20) family.</text>
</comment>
<dbReference type="GO" id="GO:0005886">
    <property type="term" value="C:plasma membrane"/>
    <property type="evidence" value="ECO:0007669"/>
    <property type="project" value="UniProtKB-SubCell"/>
</dbReference>
<dbReference type="Gene3D" id="2.60.40.790">
    <property type="match status" value="1"/>
</dbReference>
<keyword evidence="2" id="KW-1003">Cell membrane</keyword>
<dbReference type="InterPro" id="IPR008978">
    <property type="entry name" value="HSP20-like_chaperone"/>
</dbReference>
<dbReference type="CDD" id="cd06464">
    <property type="entry name" value="ACD_sHsps-like"/>
    <property type="match status" value="1"/>
</dbReference>
<evidence type="ECO:0000313" key="9">
    <source>
        <dbReference type="EnsemblPlants" id="KQL14027"/>
    </source>
</evidence>
<name>K3Z7K0_SETIT</name>
<evidence type="ECO:0000256" key="3">
    <source>
        <dbReference type="ARBA" id="ARBA00022821"/>
    </source>
</evidence>
<dbReference type="GO" id="GO:0034605">
    <property type="term" value="P:cellular response to heat"/>
    <property type="evidence" value="ECO:0000318"/>
    <property type="project" value="GO_Central"/>
</dbReference>
<gene>
    <name evidence="9" type="primary">LOC101764289</name>
    <name evidence="8" type="ORF">SETIT_3G122700v2</name>
</gene>
<evidence type="ECO:0000256" key="5">
    <source>
        <dbReference type="RuleBase" id="RU003616"/>
    </source>
</evidence>
<evidence type="ECO:0000256" key="4">
    <source>
        <dbReference type="PROSITE-ProRule" id="PRU00285"/>
    </source>
</evidence>
<dbReference type="Gramene" id="KQL14027">
    <property type="protein sequence ID" value="KQL14027"/>
    <property type="gene ID" value="SETIT_022520mg"/>
</dbReference>
<dbReference type="Pfam" id="PF00011">
    <property type="entry name" value="HSP20"/>
    <property type="match status" value="1"/>
</dbReference>
<keyword evidence="10" id="KW-1185">Reference proteome</keyword>
<feature type="domain" description="SHSP" evidence="7">
    <location>
        <begin position="13"/>
        <end position="117"/>
    </location>
</feature>
<evidence type="ECO:0000256" key="1">
    <source>
        <dbReference type="ARBA" id="ARBA00004162"/>
    </source>
</evidence>
<dbReference type="EnsemblPlants" id="KQL14027">
    <property type="protein sequence ID" value="KQL14027"/>
    <property type="gene ID" value="SETIT_022520mg"/>
</dbReference>
<dbReference type="GeneID" id="101764289"/>
<dbReference type="EMBL" id="AGNK02001504">
    <property type="status" value="NOT_ANNOTATED_CDS"/>
    <property type="molecule type" value="Genomic_DNA"/>
</dbReference>
<dbReference type="eggNOG" id="KOG0710">
    <property type="taxonomic scope" value="Eukaryota"/>
</dbReference>
<comment type="subcellular location">
    <subcellularLocation>
        <location evidence="1">Cell membrane</location>
        <topology evidence="1">Single-pass membrane protein</topology>
    </subcellularLocation>
</comment>
<feature type="compositionally biased region" description="Basic and acidic residues" evidence="6">
    <location>
        <begin position="275"/>
        <end position="295"/>
    </location>
</feature>
<feature type="compositionally biased region" description="Basic and acidic residues" evidence="6">
    <location>
        <begin position="174"/>
        <end position="187"/>
    </location>
</feature>
<dbReference type="AlphaFoldDB" id="K3Z7K0"/>
<evidence type="ECO:0000256" key="2">
    <source>
        <dbReference type="ARBA" id="ARBA00022475"/>
    </source>
</evidence>
<feature type="compositionally biased region" description="Basic and acidic residues" evidence="6">
    <location>
        <begin position="124"/>
        <end position="143"/>
    </location>
</feature>
<reference evidence="8 10" key="1">
    <citation type="journal article" date="2012" name="Nat. Biotechnol.">
        <title>Reference genome sequence of the model plant Setaria.</title>
        <authorList>
            <person name="Bennetzen J.L."/>
            <person name="Schmutz J."/>
            <person name="Wang H."/>
            <person name="Percifield R."/>
            <person name="Hawkins J."/>
            <person name="Pontaroli A.C."/>
            <person name="Estep M."/>
            <person name="Feng L."/>
            <person name="Vaughn J.N."/>
            <person name="Grimwood J."/>
            <person name="Jenkins J."/>
            <person name="Barry K."/>
            <person name="Lindquist E."/>
            <person name="Hellsten U."/>
            <person name="Deshpande S."/>
            <person name="Wang X."/>
            <person name="Wu X."/>
            <person name="Mitros T."/>
            <person name="Triplett J."/>
            <person name="Yang X."/>
            <person name="Ye C.Y."/>
            <person name="Mauro-Herrera M."/>
            <person name="Wang L."/>
            <person name="Li P."/>
            <person name="Sharma M."/>
            <person name="Sharma R."/>
            <person name="Ronald P.C."/>
            <person name="Panaud O."/>
            <person name="Kellogg E.A."/>
            <person name="Brutnell T.P."/>
            <person name="Doust A.N."/>
            <person name="Tuskan G.A."/>
            <person name="Rokhsar D."/>
            <person name="Devos K.M."/>
        </authorList>
    </citation>
    <scope>NUCLEOTIDE SEQUENCE [LARGE SCALE GENOMIC DNA]</scope>
    <source>
        <strain evidence="10">cv. Yugu1</strain>
        <strain evidence="8">Yugu1</strain>
    </source>
</reference>
<evidence type="ECO:0000256" key="6">
    <source>
        <dbReference type="SAM" id="MobiDB-lite"/>
    </source>
</evidence>
<proteinExistence type="inferred from homology"/>